<keyword evidence="2" id="KW-1185">Reference proteome</keyword>
<gene>
    <name evidence="1" type="ORF">E5329_13660</name>
</gene>
<comment type="caution">
    <text evidence="1">The sequence shown here is derived from an EMBL/GenBank/DDBJ whole genome shotgun (WGS) entry which is preliminary data.</text>
</comment>
<evidence type="ECO:0000313" key="1">
    <source>
        <dbReference type="EMBL" id="TGY95621.1"/>
    </source>
</evidence>
<proteinExistence type="predicted"/>
<protein>
    <submittedName>
        <fullName evidence="1">Uncharacterized protein</fullName>
    </submittedName>
</protein>
<evidence type="ECO:0000313" key="2">
    <source>
        <dbReference type="Proteomes" id="UP000304953"/>
    </source>
</evidence>
<dbReference type="Proteomes" id="UP000304953">
    <property type="component" value="Unassembled WGS sequence"/>
</dbReference>
<reference evidence="1" key="1">
    <citation type="submission" date="2019-04" db="EMBL/GenBank/DDBJ databases">
        <title>Microbes associate with the intestines of laboratory mice.</title>
        <authorList>
            <person name="Navarre W."/>
            <person name="Wong E."/>
            <person name="Huang K."/>
            <person name="Tropini C."/>
            <person name="Ng K."/>
            <person name="Yu B."/>
        </authorList>
    </citation>
    <scope>NUCLEOTIDE SEQUENCE</scope>
    <source>
        <strain evidence="1">NM01_1-7b</strain>
    </source>
</reference>
<sequence>MGNALAVILGAVEREKAVPFLFTGSRNHRGIRPELAEVREVKAMMAVIDRELENYKSLAELDFRAGYVAGRIYEKEAAGCITPGHKQDLINILYTKYETIRGLESWGAGCGL</sequence>
<name>A0AC61RV21_9FIRM</name>
<organism evidence="1 2">
    <name type="scientific">Petralouisia muris</name>
    <dbReference type="NCBI Taxonomy" id="3032872"/>
    <lineage>
        <taxon>Bacteria</taxon>
        <taxon>Bacillati</taxon>
        <taxon>Bacillota</taxon>
        <taxon>Clostridia</taxon>
        <taxon>Lachnospirales</taxon>
        <taxon>Lachnospiraceae</taxon>
        <taxon>Petralouisia</taxon>
    </lineage>
</organism>
<dbReference type="EMBL" id="SRYA01000026">
    <property type="protein sequence ID" value="TGY95621.1"/>
    <property type="molecule type" value="Genomic_DNA"/>
</dbReference>
<accession>A0AC61RV21</accession>